<reference evidence="1" key="1">
    <citation type="submission" date="2021-07" db="EMBL/GenBank/DDBJ databases">
        <authorList>
            <person name="Roth S.J."/>
            <person name="Krukonis G.P."/>
            <person name="Delesalle V.A."/>
        </authorList>
    </citation>
    <scope>NUCLEOTIDE SEQUENCE</scope>
</reference>
<organism evidence="1 2">
    <name type="scientific">Erwinia phage AH04</name>
    <dbReference type="NCBI Taxonomy" id="2869569"/>
    <lineage>
        <taxon>Viruses</taxon>
        <taxon>Duplodnaviria</taxon>
        <taxon>Heunggongvirae</taxon>
        <taxon>Uroviricota</taxon>
        <taxon>Caudoviricetes</taxon>
        <taxon>Chimalliviridae</taxon>
        <taxon>Meadowvirus</taxon>
        <taxon>Meadowvirus AH04</taxon>
    </lineage>
</organism>
<proteinExistence type="predicted"/>
<dbReference type="GeneID" id="77944030"/>
<evidence type="ECO:0000313" key="1">
    <source>
        <dbReference type="EMBL" id="QZA70625.1"/>
    </source>
</evidence>
<evidence type="ECO:0000313" key="2">
    <source>
        <dbReference type="Proteomes" id="UP000827517"/>
    </source>
</evidence>
<name>A0AAE7X0M3_9CAUD</name>
<protein>
    <submittedName>
        <fullName evidence="1">Uncharacterized protein</fullName>
    </submittedName>
</protein>
<keyword evidence="2" id="KW-1185">Reference proteome</keyword>
<dbReference type="RefSeq" id="YP_010667903.1">
    <property type="nucleotide sequence ID" value="NC_070952.1"/>
</dbReference>
<gene>
    <name evidence="1" type="primary">149</name>
    <name evidence="1" type="ORF">AH04_149</name>
</gene>
<accession>A0AAE7X0M3</accession>
<dbReference type="EMBL" id="MZ501267">
    <property type="protein sequence ID" value="QZA70625.1"/>
    <property type="molecule type" value="Genomic_DNA"/>
</dbReference>
<sequence>MIMNQRSIPCACDPLTWILTPDMGVGQNITNAVIDVQDDPFGGKTGTLSFAGRVKAFLTFDDTGILISYTLADTDASTQSSVENILATM</sequence>
<dbReference type="Proteomes" id="UP000827517">
    <property type="component" value="Segment"/>
</dbReference>
<dbReference type="KEGG" id="vg:77944030"/>